<dbReference type="Pfam" id="PF18912">
    <property type="entry name" value="DZR_2"/>
    <property type="match status" value="1"/>
</dbReference>
<evidence type="ECO:0000313" key="5">
    <source>
        <dbReference type="Proteomes" id="UP000262371"/>
    </source>
</evidence>
<organism evidence="4 5">
    <name type="scientific">Komagataeibacter melaceti</name>
    <dbReference type="NCBI Taxonomy" id="2766577"/>
    <lineage>
        <taxon>Bacteria</taxon>
        <taxon>Pseudomonadati</taxon>
        <taxon>Pseudomonadota</taxon>
        <taxon>Alphaproteobacteria</taxon>
        <taxon>Acetobacterales</taxon>
        <taxon>Acetobacteraceae</taxon>
        <taxon>Komagataeibacter</taxon>
    </lineage>
</organism>
<comment type="caution">
    <text evidence="4">The sequence shown here is derived from an EMBL/GenBank/DDBJ whole genome shotgun (WGS) entry which is preliminary data.</text>
</comment>
<dbReference type="RefSeq" id="WP_116702474.1">
    <property type="nucleotide sequence ID" value="NZ_QUWV01000041.1"/>
</dbReference>
<dbReference type="PANTHER" id="PTHR47505">
    <property type="entry name" value="DNA UTILIZATION PROTEIN YHGH"/>
    <property type="match status" value="1"/>
</dbReference>
<reference evidence="4 5" key="1">
    <citation type="submission" date="2018-08" db="EMBL/GenBank/DDBJ databases">
        <title>Komagataeibacter sp. AV 382.</title>
        <authorList>
            <person name="Skraban J."/>
            <person name="Trcek J."/>
        </authorList>
    </citation>
    <scope>NUCLEOTIDE SEQUENCE [LARGE SCALE GENOMIC DNA]</scope>
    <source>
        <strain evidence="4 5">AV 382</strain>
    </source>
</reference>
<evidence type="ECO:0000256" key="1">
    <source>
        <dbReference type="ARBA" id="ARBA00008007"/>
    </source>
</evidence>
<dbReference type="InterPro" id="IPR000836">
    <property type="entry name" value="PRTase_dom"/>
</dbReference>
<dbReference type="Proteomes" id="UP000262371">
    <property type="component" value="Unassembled WGS sequence"/>
</dbReference>
<dbReference type="InterPro" id="IPR044005">
    <property type="entry name" value="DZR_2"/>
</dbReference>
<name>A0A371Z269_9PROT</name>
<dbReference type="EMBL" id="QUWV01000041">
    <property type="protein sequence ID" value="RFD20575.1"/>
    <property type="molecule type" value="Genomic_DNA"/>
</dbReference>
<dbReference type="Gene3D" id="3.40.50.2020">
    <property type="match status" value="1"/>
</dbReference>
<evidence type="ECO:0000259" key="2">
    <source>
        <dbReference type="Pfam" id="PF00156"/>
    </source>
</evidence>
<gene>
    <name evidence="4" type="ORF">DY926_05690</name>
</gene>
<dbReference type="OrthoDB" id="9779910at2"/>
<comment type="similarity">
    <text evidence="1">Belongs to the ComF/GntX family.</text>
</comment>
<feature type="domain" description="Double zinc ribbon" evidence="3">
    <location>
        <begin position="17"/>
        <end position="77"/>
    </location>
</feature>
<keyword evidence="5" id="KW-1185">Reference proteome</keyword>
<sequence>MNHHSLPPWWRRAGERILDTLFPPHCLGCGAAVTRAGHLCGNCVAQLQLITAPFCHRCAQPFTSRAAAGPAMTCASCAKDPPPWREGRAAMVYDDLPRRLILPLKYADRTENVRLLARYLAIAAADVMGDAPLLVPVPLHRRRLFTRRYNQAALLARALGRMTGADVLPDALERPRATPPLESAGRARRQALMRGAIGVRPGRAGAIAGRNVIVVDDVMTTGATLSACTHALLAAGAARVDVIAVARACGQQEQQ</sequence>
<accession>A0A371Z269</accession>
<evidence type="ECO:0000313" key="4">
    <source>
        <dbReference type="EMBL" id="RFD20575.1"/>
    </source>
</evidence>
<protein>
    <submittedName>
        <fullName evidence="4">ComF family protein</fullName>
    </submittedName>
</protein>
<evidence type="ECO:0000259" key="3">
    <source>
        <dbReference type="Pfam" id="PF18912"/>
    </source>
</evidence>
<dbReference type="CDD" id="cd06223">
    <property type="entry name" value="PRTases_typeI"/>
    <property type="match status" value="1"/>
</dbReference>
<feature type="domain" description="Phosphoribosyltransferase" evidence="2">
    <location>
        <begin position="206"/>
        <end position="247"/>
    </location>
</feature>
<dbReference type="InterPro" id="IPR051910">
    <property type="entry name" value="ComF/GntX_DNA_util-trans"/>
</dbReference>
<dbReference type="AlphaFoldDB" id="A0A371Z269"/>
<proteinExistence type="inferred from homology"/>
<dbReference type="InterPro" id="IPR029057">
    <property type="entry name" value="PRTase-like"/>
</dbReference>
<dbReference type="PANTHER" id="PTHR47505:SF1">
    <property type="entry name" value="DNA UTILIZATION PROTEIN YHGH"/>
    <property type="match status" value="1"/>
</dbReference>
<dbReference type="SUPFAM" id="SSF53271">
    <property type="entry name" value="PRTase-like"/>
    <property type="match status" value="1"/>
</dbReference>
<dbReference type="Pfam" id="PF00156">
    <property type="entry name" value="Pribosyltran"/>
    <property type="match status" value="1"/>
</dbReference>